<evidence type="ECO:0000256" key="4">
    <source>
        <dbReference type="ARBA" id="ARBA00022692"/>
    </source>
</evidence>
<dbReference type="PANTHER" id="PTHR10408:SF23">
    <property type="entry name" value="STEROL O-ACYLTRANSFERASE 1-RELATED"/>
    <property type="match status" value="1"/>
</dbReference>
<dbReference type="AlphaFoldDB" id="A0A0J9XAJ7"/>
<comment type="similarity">
    <text evidence="2">Belongs to the membrane-bound acyltransferase family. Sterol o-acyltransferase subfamily.</text>
</comment>
<dbReference type="PANTHER" id="PTHR10408">
    <property type="entry name" value="STEROL O-ACYLTRANSFERASE"/>
    <property type="match status" value="1"/>
</dbReference>
<evidence type="ECO:0000313" key="12">
    <source>
        <dbReference type="EMBL" id="CDO54201.1"/>
    </source>
</evidence>
<dbReference type="GO" id="GO:0005789">
    <property type="term" value="C:endoplasmic reticulum membrane"/>
    <property type="evidence" value="ECO:0007669"/>
    <property type="project" value="UniProtKB-SubCell"/>
</dbReference>
<feature type="transmembrane region" description="Helical" evidence="11">
    <location>
        <begin position="474"/>
        <end position="495"/>
    </location>
</feature>
<feature type="transmembrane region" description="Helical" evidence="11">
    <location>
        <begin position="350"/>
        <end position="369"/>
    </location>
</feature>
<dbReference type="Pfam" id="PF03062">
    <property type="entry name" value="MBOAT"/>
    <property type="match status" value="1"/>
</dbReference>
<feature type="transmembrane region" description="Helical" evidence="11">
    <location>
        <begin position="390"/>
        <end position="413"/>
    </location>
</feature>
<dbReference type="Proteomes" id="UP000242525">
    <property type="component" value="Unassembled WGS sequence"/>
</dbReference>
<dbReference type="STRING" id="1173061.A0A0J9XAJ7"/>
<dbReference type="GO" id="GO:0034737">
    <property type="term" value="F:ergosterol O-acyltransferase activity"/>
    <property type="evidence" value="ECO:0007669"/>
    <property type="project" value="TreeGrafter"/>
</dbReference>
<dbReference type="InterPro" id="IPR014371">
    <property type="entry name" value="Oat_ACAT_DAG_ARE"/>
</dbReference>
<proteinExistence type="inferred from homology"/>
<evidence type="ECO:0000256" key="10">
    <source>
        <dbReference type="SAM" id="MobiDB-lite"/>
    </source>
</evidence>
<organism evidence="12 13">
    <name type="scientific">Geotrichum candidum</name>
    <name type="common">Oospora lactis</name>
    <name type="synonym">Dipodascus geotrichum</name>
    <dbReference type="NCBI Taxonomy" id="1173061"/>
    <lineage>
        <taxon>Eukaryota</taxon>
        <taxon>Fungi</taxon>
        <taxon>Dikarya</taxon>
        <taxon>Ascomycota</taxon>
        <taxon>Saccharomycotina</taxon>
        <taxon>Dipodascomycetes</taxon>
        <taxon>Dipodascales</taxon>
        <taxon>Dipodascaceae</taxon>
        <taxon>Geotrichum</taxon>
    </lineage>
</organism>
<keyword evidence="7 11" id="KW-0472">Membrane</keyword>
<feature type="transmembrane region" description="Helical" evidence="11">
    <location>
        <begin position="169"/>
        <end position="194"/>
    </location>
</feature>
<dbReference type="GO" id="GO:0008204">
    <property type="term" value="P:ergosterol metabolic process"/>
    <property type="evidence" value="ECO:0007669"/>
    <property type="project" value="TreeGrafter"/>
</dbReference>
<comment type="subcellular location">
    <subcellularLocation>
        <location evidence="1">Endoplasmic reticulum membrane</location>
        <topology evidence="1">Multi-pass membrane protein</topology>
    </subcellularLocation>
</comment>
<evidence type="ECO:0000256" key="2">
    <source>
        <dbReference type="ARBA" id="ARBA00009010"/>
    </source>
</evidence>
<sequence>MSHVSLPRLGHLAVDNNYESPASLSPVETSGTDEDDTSGNSTPDQNALETPGEAVVVSVATTPQKAGSAVLELTPIQGPLESTIKTDNDAVLVSVKRKHLAGKPHFQEFRFKRISSIFELESSRSSQFFGFYTLFWLSVGLFMTRTLIDNYRAGTSVLDFEIVRILRRDLFKVALTDLGMYLAGYFCVALQWAIRAKLIRWRSSGWIIQNAFQTFFLFFFMWLAKYCNFPWIGRVYLLLHSLVLLMKMHSYAFYNGYLWSTLEDLHIVEGSLKKLQDGKTKDTSSATVEELNELHKFLREELAAQSTTTPFPTNLTLFNYFEYSMFPTLVYQIDYPRTESINWSYVGEKVAAVFGVFFLMIVLAEKYLYPIAIEALKLRPLPFREKALEYPLILLNLTLPFTLMYILVFYIIWDAILNAIAELTRFSDREFYGPWWNSITWDQFARDWNVPVHRFLLRHVYHSSISTFNVSKKAATLITFLLSSCIHELVMYVIFERLRGYLLFLQMCQLPLVALSRSRFMRNKAVLGNVIFWFGILTGPSLMCSMYLVF</sequence>
<evidence type="ECO:0000256" key="8">
    <source>
        <dbReference type="ARBA" id="ARBA00023315"/>
    </source>
</evidence>
<reference evidence="12" key="1">
    <citation type="submission" date="2014-03" db="EMBL/GenBank/DDBJ databases">
        <authorList>
            <person name="Casaregola S."/>
        </authorList>
    </citation>
    <scope>NUCLEOTIDE SEQUENCE [LARGE SCALE GENOMIC DNA]</scope>
    <source>
        <strain evidence="12">CLIB 918</strain>
    </source>
</reference>
<feature type="transmembrane region" description="Helical" evidence="11">
    <location>
        <begin position="235"/>
        <end position="254"/>
    </location>
</feature>
<name>A0A0J9XAJ7_GEOCN</name>
<dbReference type="EMBL" id="CCBN010000007">
    <property type="protein sequence ID" value="CDO54201.1"/>
    <property type="molecule type" value="Genomic_DNA"/>
</dbReference>
<feature type="region of interest" description="Disordered" evidence="10">
    <location>
        <begin position="16"/>
        <end position="51"/>
    </location>
</feature>
<protein>
    <submittedName>
        <fullName evidence="12">Similar to Saccharomyces cerevisiae YNR019W ARE2 Acyl-CoA:sterol acyltransferase, isozyme of Are1p</fullName>
    </submittedName>
</protein>
<keyword evidence="13" id="KW-1185">Reference proteome</keyword>
<evidence type="ECO:0000313" key="13">
    <source>
        <dbReference type="Proteomes" id="UP000242525"/>
    </source>
</evidence>
<evidence type="ECO:0000256" key="1">
    <source>
        <dbReference type="ARBA" id="ARBA00004477"/>
    </source>
</evidence>
<accession>A0A0J9XAJ7</accession>
<evidence type="ECO:0000256" key="9">
    <source>
        <dbReference type="ARBA" id="ARBA00023568"/>
    </source>
</evidence>
<comment type="function">
    <text evidence="9">Sterol O-acyltransferase that catalyzes the formation of stery esters.</text>
</comment>
<dbReference type="InterPro" id="IPR004299">
    <property type="entry name" value="MBOAT_fam"/>
</dbReference>
<keyword evidence="8 12" id="KW-0012">Acyltransferase</keyword>
<evidence type="ECO:0000256" key="6">
    <source>
        <dbReference type="ARBA" id="ARBA00022989"/>
    </source>
</evidence>
<feature type="compositionally biased region" description="Polar residues" evidence="10">
    <location>
        <begin position="38"/>
        <end position="48"/>
    </location>
</feature>
<evidence type="ECO:0000256" key="3">
    <source>
        <dbReference type="ARBA" id="ARBA00022679"/>
    </source>
</evidence>
<feature type="compositionally biased region" description="Polar residues" evidence="10">
    <location>
        <begin position="17"/>
        <end position="30"/>
    </location>
</feature>
<comment type="caution">
    <text evidence="12">The sequence shown here is derived from an EMBL/GenBank/DDBJ whole genome shotgun (WGS) entry which is preliminary data.</text>
</comment>
<gene>
    <name evidence="12" type="ORF">BN980_GECA07s00758g</name>
</gene>
<evidence type="ECO:0000256" key="11">
    <source>
        <dbReference type="SAM" id="Phobius"/>
    </source>
</evidence>
<evidence type="ECO:0000256" key="7">
    <source>
        <dbReference type="ARBA" id="ARBA00023136"/>
    </source>
</evidence>
<evidence type="ECO:0000256" key="5">
    <source>
        <dbReference type="ARBA" id="ARBA00022824"/>
    </source>
</evidence>
<keyword evidence="6 11" id="KW-1133">Transmembrane helix</keyword>
<feature type="transmembrane region" description="Helical" evidence="11">
    <location>
        <begin position="526"/>
        <end position="549"/>
    </location>
</feature>
<keyword evidence="5" id="KW-0256">Endoplasmic reticulum</keyword>
<keyword evidence="3" id="KW-0808">Transferase</keyword>
<feature type="transmembrane region" description="Helical" evidence="11">
    <location>
        <begin position="206"/>
        <end position="223"/>
    </location>
</feature>
<keyword evidence="4 11" id="KW-0812">Transmembrane</keyword>
<dbReference type="OrthoDB" id="10039049at2759"/>
<feature type="transmembrane region" description="Helical" evidence="11">
    <location>
        <begin position="129"/>
        <end position="148"/>
    </location>
</feature>